<reference evidence="8" key="1">
    <citation type="submission" date="2020-11" db="EMBL/GenBank/DDBJ databases">
        <authorList>
            <person name="Tran Van P."/>
        </authorList>
    </citation>
    <scope>NUCLEOTIDE SEQUENCE</scope>
</reference>
<keyword evidence="9" id="KW-1185">Reference proteome</keyword>
<dbReference type="InterPro" id="IPR004045">
    <property type="entry name" value="Glutathione_S-Trfase_N"/>
</dbReference>
<comment type="function">
    <text evidence="1">Conjugation of reduced glutathione to a wide number of exogenous and endogenous hydrophobic electrophiles.</text>
</comment>
<dbReference type="GO" id="GO:0006749">
    <property type="term" value="P:glutathione metabolic process"/>
    <property type="evidence" value="ECO:0007669"/>
    <property type="project" value="TreeGrafter"/>
</dbReference>
<dbReference type="InterPro" id="IPR004046">
    <property type="entry name" value="GST_C"/>
</dbReference>
<evidence type="ECO:0000256" key="4">
    <source>
        <dbReference type="ARBA" id="ARBA00022679"/>
    </source>
</evidence>
<evidence type="ECO:0000256" key="2">
    <source>
        <dbReference type="ARBA" id="ARBA00005861"/>
    </source>
</evidence>
<dbReference type="PROSITE" id="PS50404">
    <property type="entry name" value="GST_NTER"/>
    <property type="match status" value="1"/>
</dbReference>
<dbReference type="EC" id="2.5.1.18" evidence="3"/>
<dbReference type="Pfam" id="PF14497">
    <property type="entry name" value="GST_C_3"/>
    <property type="match status" value="1"/>
</dbReference>
<dbReference type="InterPro" id="IPR040079">
    <property type="entry name" value="Glutathione_S-Trfase"/>
</dbReference>
<evidence type="ECO:0000259" key="7">
    <source>
        <dbReference type="PROSITE" id="PS50405"/>
    </source>
</evidence>
<keyword evidence="4" id="KW-0808">Transferase</keyword>
<dbReference type="InterPro" id="IPR010987">
    <property type="entry name" value="Glutathione-S-Trfase_C-like"/>
</dbReference>
<dbReference type="Pfam" id="PF02798">
    <property type="entry name" value="GST_N"/>
    <property type="match status" value="1"/>
</dbReference>
<dbReference type="EMBL" id="CAJPVJ010019004">
    <property type="protein sequence ID" value="CAG2177156.1"/>
    <property type="molecule type" value="Genomic_DNA"/>
</dbReference>
<dbReference type="InterPro" id="IPR050213">
    <property type="entry name" value="GST_superfamily"/>
</dbReference>
<accession>A0A7R9QW18</accession>
<dbReference type="SFLD" id="SFLDG01205">
    <property type="entry name" value="AMPS.1"/>
    <property type="match status" value="1"/>
</dbReference>
<evidence type="ECO:0000313" key="9">
    <source>
        <dbReference type="Proteomes" id="UP000728032"/>
    </source>
</evidence>
<dbReference type="AlphaFoldDB" id="A0A7R9QW18"/>
<dbReference type="Gene3D" id="1.20.1050.10">
    <property type="match status" value="1"/>
</dbReference>
<sequence length="220" mass="25515">MSTKPTVAYWSVRGRGQSIRYLLKYAGVDFNEKRYDPANKETWYTDKPNLGLDIPKLPYYMDGDIKLSQSLVIMRYLARKHGLVARDDPTLARQEMVEQQLYDMFKGYITALIDTGDDDAKWKDYCTGTLMQQLTLLVKFLGDKQWLTGQLSYVDFLAYEILDGMRAYVPPVVDKCPTIKQYLDRFEALPPIKAYRSSSEFISWPISGMSFKREPKINVK</sequence>
<dbReference type="Gene3D" id="3.40.30.10">
    <property type="entry name" value="Glutaredoxin"/>
    <property type="match status" value="1"/>
</dbReference>
<evidence type="ECO:0000256" key="5">
    <source>
        <dbReference type="ARBA" id="ARBA00047960"/>
    </source>
</evidence>
<dbReference type="SUPFAM" id="SSF47616">
    <property type="entry name" value="GST C-terminal domain-like"/>
    <property type="match status" value="1"/>
</dbReference>
<evidence type="ECO:0000256" key="1">
    <source>
        <dbReference type="ARBA" id="ARBA00003701"/>
    </source>
</evidence>
<comment type="catalytic activity">
    <reaction evidence="5">
        <text>RX + glutathione = an S-substituted glutathione + a halide anion + H(+)</text>
        <dbReference type="Rhea" id="RHEA:16437"/>
        <dbReference type="ChEBI" id="CHEBI:15378"/>
        <dbReference type="ChEBI" id="CHEBI:16042"/>
        <dbReference type="ChEBI" id="CHEBI:17792"/>
        <dbReference type="ChEBI" id="CHEBI:57925"/>
        <dbReference type="ChEBI" id="CHEBI:90779"/>
        <dbReference type="EC" id="2.5.1.18"/>
    </reaction>
</comment>
<dbReference type="PROSITE" id="PS50405">
    <property type="entry name" value="GST_CTER"/>
    <property type="match status" value="1"/>
</dbReference>
<evidence type="ECO:0000313" key="8">
    <source>
        <dbReference type="EMBL" id="CAD7660018.1"/>
    </source>
</evidence>
<gene>
    <name evidence="8" type="ORF">ONB1V03_LOCUS16589</name>
</gene>
<dbReference type="EMBL" id="OC933829">
    <property type="protein sequence ID" value="CAD7660018.1"/>
    <property type="molecule type" value="Genomic_DNA"/>
</dbReference>
<organism evidence="8">
    <name type="scientific">Oppiella nova</name>
    <dbReference type="NCBI Taxonomy" id="334625"/>
    <lineage>
        <taxon>Eukaryota</taxon>
        <taxon>Metazoa</taxon>
        <taxon>Ecdysozoa</taxon>
        <taxon>Arthropoda</taxon>
        <taxon>Chelicerata</taxon>
        <taxon>Arachnida</taxon>
        <taxon>Acari</taxon>
        <taxon>Acariformes</taxon>
        <taxon>Sarcoptiformes</taxon>
        <taxon>Oribatida</taxon>
        <taxon>Brachypylina</taxon>
        <taxon>Oppioidea</taxon>
        <taxon>Oppiidae</taxon>
        <taxon>Oppiella</taxon>
    </lineage>
</organism>
<dbReference type="InterPro" id="IPR036282">
    <property type="entry name" value="Glutathione-S-Trfase_C_sf"/>
</dbReference>
<feature type="domain" description="GST N-terminal" evidence="6">
    <location>
        <begin position="3"/>
        <end position="85"/>
    </location>
</feature>
<proteinExistence type="inferred from homology"/>
<dbReference type="PANTHER" id="PTHR11571:SF222">
    <property type="entry name" value="GLUTATHIONE TRANSFERASE"/>
    <property type="match status" value="1"/>
</dbReference>
<dbReference type="Proteomes" id="UP000728032">
    <property type="component" value="Unassembled WGS sequence"/>
</dbReference>
<dbReference type="OrthoDB" id="4951845at2759"/>
<dbReference type="GO" id="GO:0004364">
    <property type="term" value="F:glutathione transferase activity"/>
    <property type="evidence" value="ECO:0007669"/>
    <property type="project" value="UniProtKB-EC"/>
</dbReference>
<evidence type="ECO:0000256" key="3">
    <source>
        <dbReference type="ARBA" id="ARBA00012452"/>
    </source>
</evidence>
<dbReference type="SFLD" id="SFLDG00363">
    <property type="entry name" value="AMPS_(cytGST):_Alpha-__Mu-__Pi"/>
    <property type="match status" value="1"/>
</dbReference>
<name>A0A7R9QW18_9ACAR</name>
<feature type="domain" description="GST C-terminal" evidence="7">
    <location>
        <begin position="87"/>
        <end position="206"/>
    </location>
</feature>
<dbReference type="PANTHER" id="PTHR11571">
    <property type="entry name" value="GLUTATHIONE S-TRANSFERASE"/>
    <property type="match status" value="1"/>
</dbReference>
<dbReference type="SFLD" id="SFLDS00019">
    <property type="entry name" value="Glutathione_Transferase_(cytos"/>
    <property type="match status" value="1"/>
</dbReference>
<dbReference type="InterPro" id="IPR036249">
    <property type="entry name" value="Thioredoxin-like_sf"/>
</dbReference>
<comment type="similarity">
    <text evidence="2">Belongs to the GST superfamily. Mu family.</text>
</comment>
<protein>
    <recommendedName>
        <fullName evidence="3">glutathione transferase</fullName>
        <ecNumber evidence="3">2.5.1.18</ecNumber>
    </recommendedName>
</protein>
<evidence type="ECO:0000259" key="6">
    <source>
        <dbReference type="PROSITE" id="PS50404"/>
    </source>
</evidence>
<dbReference type="SUPFAM" id="SSF52833">
    <property type="entry name" value="Thioredoxin-like"/>
    <property type="match status" value="1"/>
</dbReference>